<dbReference type="Gene3D" id="1.10.101.10">
    <property type="entry name" value="PGBD-like superfamily/PGBD"/>
    <property type="match status" value="1"/>
</dbReference>
<dbReference type="InterPro" id="IPR002477">
    <property type="entry name" value="Peptidoglycan-bd-like"/>
</dbReference>
<proteinExistence type="predicted"/>
<keyword evidence="3" id="KW-1185">Reference proteome</keyword>
<accession>A0A098LNA1</accession>
<protein>
    <recommendedName>
        <fullName evidence="1">Peptidoglycan binding-like domain-containing protein</fullName>
    </recommendedName>
</protein>
<dbReference type="STRING" id="153721.MYP_5033"/>
<dbReference type="InterPro" id="IPR036366">
    <property type="entry name" value="PGBDSf"/>
</dbReference>
<dbReference type="EMBL" id="BBLT01000022">
    <property type="protein sequence ID" value="GAL87802.1"/>
    <property type="molecule type" value="Genomic_DNA"/>
</dbReference>
<dbReference type="Proteomes" id="UP000030185">
    <property type="component" value="Unassembled WGS sequence"/>
</dbReference>
<comment type="caution">
    <text evidence="2">The sequence shown here is derived from an EMBL/GenBank/DDBJ whole genome shotgun (WGS) entry which is preliminary data.</text>
</comment>
<dbReference type="SUPFAM" id="SSF47090">
    <property type="entry name" value="PGBD-like"/>
    <property type="match status" value="1"/>
</dbReference>
<gene>
    <name evidence="2" type="ORF">MYP_5033</name>
</gene>
<sequence length="905" mass="100215">MQLKVLEADKVDAYFKDYEKFAQDQLDHWYSKTTVKDDKKLTGSMFSKAAKKVYDEKKDLSFVVPVEYALAQARLEGGLMDKERTEGNIFNVGAFDSGVTSTEQGINNKEKGFDAYYKLMSDSFLSNKTADTLLENGNFTTKSGGVYATNPFYEIEIKAEIGLMHYRDSEYALSGTVGKGKKNAANDVEIVGGLLAQLGYITKDKTKDTDAVCAAILEFQTKELAPEDEEWFKKRMDLVTNATDKENMNIKLKNNKDGIVGKEGTTIGLLYFKTILSSKIPDLKSREDTKEESTAVEAVVNNASTGSATPSAEANATQAIPSDVKVGVKDGQPVGSKTEIIKVQKSLKALGYYQGTADGFITRKDGLESDTVKAIKKFQKDHQLSESGNIDAATASEIVKAVAALPAAPAVTTPAIKAAAKTTSASTTKTNKPAVKPEAVPAKSAEQIYKLYGGEMLAIGKEMLAVSKSNPGLVIKMLDYLSWYEKDNLAYNLSSHLSESDLSSIDKKLVQRLYNELYSGYTSAAEQKQMDKLNKFLPKAEVAKEVVKETKKETKTKVQNSNLDLSGSVGKGGDNKAKDVLKIQNFLVNFNYLASSSEEITAVKTSNTQNPETKIEDKDLKDTIAAIKQYQKYGATTSASVASQDGKISKDKYTHTSMKEMNRIYNQYNDQKFEGVIANVLSDSQWRTQFRYGYNYRNGEDDNEKEYIDFVKKTTGYDDPADLHKASNDEITKVKNKFTGATWWDTEGVKDSSIRTNQKARESKPNYVCCWDTAKLMLDFSGATEKGDNYKVQTFVKDSQSGKFTNQAELGVKYIDAQLKSGKAVFVGIEKGADKTINEGTTDHYIIIVGKGQDGDKWYYNYFDPGTVNKENGYNKDKNRLYIGSDRKTVENGKNKLSQIRVNNE</sequence>
<evidence type="ECO:0000313" key="2">
    <source>
        <dbReference type="EMBL" id="GAL87802.1"/>
    </source>
</evidence>
<evidence type="ECO:0000313" key="3">
    <source>
        <dbReference type="Proteomes" id="UP000030185"/>
    </source>
</evidence>
<dbReference type="InterPro" id="IPR036365">
    <property type="entry name" value="PGBD-like_sf"/>
</dbReference>
<evidence type="ECO:0000259" key="1">
    <source>
        <dbReference type="Pfam" id="PF01471"/>
    </source>
</evidence>
<name>A0A098LNA1_9BACT</name>
<reference evidence="2 3" key="1">
    <citation type="submission" date="2014-09" db="EMBL/GenBank/DDBJ databases">
        <title>Sporocytophaga myxococcoides PG-01 genome sequencing.</title>
        <authorList>
            <person name="Liu L."/>
            <person name="Gao P.J."/>
            <person name="Chen G.J."/>
            <person name="Wang L.S."/>
        </authorList>
    </citation>
    <scope>NUCLEOTIDE SEQUENCE [LARGE SCALE GENOMIC DNA]</scope>
    <source>
        <strain evidence="2 3">PG-01</strain>
    </source>
</reference>
<dbReference type="AlphaFoldDB" id="A0A098LNA1"/>
<dbReference type="Pfam" id="PF01471">
    <property type="entry name" value="PG_binding_1"/>
    <property type="match status" value="1"/>
</dbReference>
<organism evidence="2 3">
    <name type="scientific">Sporocytophaga myxococcoides</name>
    <dbReference type="NCBI Taxonomy" id="153721"/>
    <lineage>
        <taxon>Bacteria</taxon>
        <taxon>Pseudomonadati</taxon>
        <taxon>Bacteroidota</taxon>
        <taxon>Cytophagia</taxon>
        <taxon>Cytophagales</taxon>
        <taxon>Cytophagaceae</taxon>
        <taxon>Sporocytophaga</taxon>
    </lineage>
</organism>
<feature type="domain" description="Peptidoglycan binding-like" evidence="1">
    <location>
        <begin position="338"/>
        <end position="395"/>
    </location>
</feature>
<dbReference type="eggNOG" id="COG1388">
    <property type="taxonomic scope" value="Bacteria"/>
</dbReference>
<dbReference type="eggNOG" id="COG3409">
    <property type="taxonomic scope" value="Bacteria"/>
</dbReference>